<protein>
    <submittedName>
        <fullName evidence="1">Uncharacterized protein</fullName>
    </submittedName>
</protein>
<dbReference type="AlphaFoldDB" id="A0AAJ4D5A1"/>
<reference evidence="1 2" key="1">
    <citation type="submission" date="2019-01" db="EMBL/GenBank/DDBJ databases">
        <title>Genome sequence of Bacillus glycinifermentans SRCM103574.</title>
        <authorList>
            <person name="Kong H.-J."/>
            <person name="Jeong S.-Y."/>
            <person name="Jeong D.-Y."/>
        </authorList>
    </citation>
    <scope>NUCLEOTIDE SEQUENCE [LARGE SCALE GENOMIC DNA]</scope>
    <source>
        <strain evidence="1 2">SRCM103574</strain>
        <plasmid evidence="1 2">unnamed1</plasmid>
    </source>
</reference>
<evidence type="ECO:0000313" key="2">
    <source>
        <dbReference type="Proteomes" id="UP000288675"/>
    </source>
</evidence>
<dbReference type="GeneID" id="39505793"/>
<proteinExistence type="predicted"/>
<dbReference type="EMBL" id="CP035233">
    <property type="protein sequence ID" value="QAT68022.1"/>
    <property type="molecule type" value="Genomic_DNA"/>
</dbReference>
<name>A0AAJ4D5A1_9BACI</name>
<evidence type="ECO:0000313" key="1">
    <source>
        <dbReference type="EMBL" id="QAT68022.1"/>
    </source>
</evidence>
<keyword evidence="1" id="KW-0614">Plasmid</keyword>
<organism evidence="1 2">
    <name type="scientific">Bacillus glycinifermentans</name>
    <dbReference type="NCBI Taxonomy" id="1664069"/>
    <lineage>
        <taxon>Bacteria</taxon>
        <taxon>Bacillati</taxon>
        <taxon>Bacillota</taxon>
        <taxon>Bacilli</taxon>
        <taxon>Bacillales</taxon>
        <taxon>Bacillaceae</taxon>
        <taxon>Bacillus</taxon>
    </lineage>
</organism>
<gene>
    <name evidence="1" type="ORF">EQZ20_24425</name>
</gene>
<dbReference type="RefSeq" id="WP_128748433.1">
    <property type="nucleotide sequence ID" value="NZ_CP035233.1"/>
</dbReference>
<sequence>MKHMKTKAKKSNQSLFEKGFYIEDGMYSSESKIHTEEQLRAALLEHAEKYSNREYEGWDHDDYTQENIQEFNNKWEEKTKNLRQGTMDDLIKYIKDQKINLTTVHPDELSYEDYEKENNSKFIEVDQLRSVGKARETF</sequence>
<dbReference type="Proteomes" id="UP000288675">
    <property type="component" value="Plasmid unnamed1"/>
</dbReference>
<geneLocation type="plasmid" evidence="1 2">
    <name>unnamed1</name>
</geneLocation>
<accession>A0AAJ4D5A1</accession>